<accession>A0A1R2CSU4</accession>
<evidence type="ECO:0000259" key="1">
    <source>
        <dbReference type="PROSITE" id="PS50127"/>
    </source>
</evidence>
<name>A0A1R2CSU4_9CILI</name>
<sequence>MTGITRRIEKETERLLKTPPEGTNVTVDTDNLRLLYVKIKGPKGSPYEGGIYLLHIFIPVEYPMMPPKIQMITKIYHPCVDQVGRVCIRELYNNWSPALQIRHIIVSIQLLMSDQCSDNPLDVFIGKHWGNDEAGAIRTAREWCFMYAFNYYDDIDD</sequence>
<reference evidence="2 3" key="1">
    <citation type="submission" date="2016-11" db="EMBL/GenBank/DDBJ databases">
        <title>The macronuclear genome of Stentor coeruleus: a giant cell with tiny introns.</title>
        <authorList>
            <person name="Slabodnick M."/>
            <person name="Ruby J.G."/>
            <person name="Reiff S.B."/>
            <person name="Swart E.C."/>
            <person name="Gosai S."/>
            <person name="Prabakaran S."/>
            <person name="Witkowska E."/>
            <person name="Larue G.E."/>
            <person name="Fisher S."/>
            <person name="Freeman R.M."/>
            <person name="Gunawardena J."/>
            <person name="Chu W."/>
            <person name="Stover N.A."/>
            <person name="Gregory B.D."/>
            <person name="Nowacki M."/>
            <person name="Derisi J."/>
            <person name="Roy S.W."/>
            <person name="Marshall W.F."/>
            <person name="Sood P."/>
        </authorList>
    </citation>
    <scope>NUCLEOTIDE SEQUENCE [LARGE SCALE GENOMIC DNA]</scope>
    <source>
        <strain evidence="2">WM001</strain>
    </source>
</reference>
<dbReference type="Proteomes" id="UP000187209">
    <property type="component" value="Unassembled WGS sequence"/>
</dbReference>
<organism evidence="2 3">
    <name type="scientific">Stentor coeruleus</name>
    <dbReference type="NCBI Taxonomy" id="5963"/>
    <lineage>
        <taxon>Eukaryota</taxon>
        <taxon>Sar</taxon>
        <taxon>Alveolata</taxon>
        <taxon>Ciliophora</taxon>
        <taxon>Postciliodesmatophora</taxon>
        <taxon>Heterotrichea</taxon>
        <taxon>Heterotrichida</taxon>
        <taxon>Stentoridae</taxon>
        <taxon>Stentor</taxon>
    </lineage>
</organism>
<comment type="caution">
    <text evidence="2">The sequence shown here is derived from an EMBL/GenBank/DDBJ whole genome shotgun (WGS) entry which is preliminary data.</text>
</comment>
<dbReference type="AlphaFoldDB" id="A0A1R2CSU4"/>
<keyword evidence="3" id="KW-1185">Reference proteome</keyword>
<dbReference type="Gene3D" id="3.10.110.10">
    <property type="entry name" value="Ubiquitin Conjugating Enzyme"/>
    <property type="match status" value="1"/>
</dbReference>
<evidence type="ECO:0000313" key="3">
    <source>
        <dbReference type="Proteomes" id="UP000187209"/>
    </source>
</evidence>
<dbReference type="InterPro" id="IPR000608">
    <property type="entry name" value="UBC"/>
</dbReference>
<dbReference type="PANTHER" id="PTHR24068">
    <property type="entry name" value="UBIQUITIN-CONJUGATING ENZYME E2"/>
    <property type="match status" value="1"/>
</dbReference>
<proteinExistence type="predicted"/>
<dbReference type="OrthoDB" id="7851174at2759"/>
<dbReference type="InterPro" id="IPR016135">
    <property type="entry name" value="UBQ-conjugating_enzyme/RWD"/>
</dbReference>
<dbReference type="EMBL" id="MPUH01000069">
    <property type="protein sequence ID" value="OMJ92048.1"/>
    <property type="molecule type" value="Genomic_DNA"/>
</dbReference>
<dbReference type="PROSITE" id="PS50127">
    <property type="entry name" value="UBC_2"/>
    <property type="match status" value="1"/>
</dbReference>
<dbReference type="Pfam" id="PF00179">
    <property type="entry name" value="UQ_con"/>
    <property type="match status" value="1"/>
</dbReference>
<feature type="domain" description="UBC core" evidence="1">
    <location>
        <begin position="3"/>
        <end position="149"/>
    </location>
</feature>
<protein>
    <recommendedName>
        <fullName evidence="1">UBC core domain-containing protein</fullName>
    </recommendedName>
</protein>
<evidence type="ECO:0000313" key="2">
    <source>
        <dbReference type="EMBL" id="OMJ92048.1"/>
    </source>
</evidence>
<dbReference type="SMART" id="SM00212">
    <property type="entry name" value="UBCc"/>
    <property type="match status" value="1"/>
</dbReference>
<gene>
    <name evidence="2" type="ORF">SteCoe_5250</name>
</gene>
<dbReference type="SUPFAM" id="SSF54495">
    <property type="entry name" value="UBC-like"/>
    <property type="match status" value="1"/>
</dbReference>